<gene>
    <name evidence="15" type="ORF">DJ013_10690</name>
</gene>
<dbReference type="GO" id="GO:0030170">
    <property type="term" value="F:pyridoxal phosphate binding"/>
    <property type="evidence" value="ECO:0007669"/>
    <property type="project" value="InterPro"/>
</dbReference>
<dbReference type="SUPFAM" id="SSF53686">
    <property type="entry name" value="Tryptophan synthase beta subunit-like PLP-dependent enzymes"/>
    <property type="match status" value="1"/>
</dbReference>
<evidence type="ECO:0000256" key="8">
    <source>
        <dbReference type="ARBA" id="ARBA00022898"/>
    </source>
</evidence>
<keyword evidence="8 12" id="KW-0663">Pyridoxal phosphate</keyword>
<dbReference type="AlphaFoldDB" id="A0A2Z4GC08"/>
<accession>A0A2Z4GC08</accession>
<evidence type="ECO:0000256" key="9">
    <source>
        <dbReference type="ARBA" id="ARBA00023239"/>
    </source>
</evidence>
<comment type="catalytic activity">
    <reaction evidence="10">
        <text>O-phospho-L-homoserine + H2O = L-threonine + phosphate</text>
        <dbReference type="Rhea" id="RHEA:10840"/>
        <dbReference type="ChEBI" id="CHEBI:15377"/>
        <dbReference type="ChEBI" id="CHEBI:43474"/>
        <dbReference type="ChEBI" id="CHEBI:57590"/>
        <dbReference type="ChEBI" id="CHEBI:57926"/>
        <dbReference type="EC" id="4.2.3.1"/>
    </reaction>
</comment>
<dbReference type="NCBIfam" id="TIGR00260">
    <property type="entry name" value="thrC"/>
    <property type="match status" value="1"/>
</dbReference>
<dbReference type="RefSeq" id="WP_111371803.1">
    <property type="nucleotide sequence ID" value="NZ_CP029480.1"/>
</dbReference>
<dbReference type="Proteomes" id="UP000249873">
    <property type="component" value="Chromosome"/>
</dbReference>
<dbReference type="InterPro" id="IPR051166">
    <property type="entry name" value="Threonine_Synthase"/>
</dbReference>
<sequence length="435" mass="48246">MRLFSTNKTSPSVGIEEAIFQGLPPDNGLYLPDEIPVLPETFWETCESLSFQDIAFVIANAFFKEEIPAEDLEGLIQKSMDFDAPSVKIGDDLYCLELFHGPSMAFKDFGARFMAAVMSYFLEKKNRKVHILVATSGDTGGAVAQGFFGQSNIDVHILYPSGKVSDIQEKQLTTLGENVKAIEVDGTFDDCQKLVKTAFLDEELRSKLNLASANSINIARLIPQAFYFVYTYSRLKEKHFPIVFSVPSGNFGNLSAGVIAHKMGMPVHRFIAATNVNKVVPEYLKTGVYESIEPSVSTISNAMDVGNPSNFPRLKALFGDKFEDLSAAISGYSFTDEETKQGILEVKNMYDYVVCPHTAIAYLGLNKYLENTKERVSSVFLSTAHYAKFLPDVEAVIGAGLPVPERLEELLDKEKVALSMKPDYSLFRAYLDDLI</sequence>
<keyword evidence="6" id="KW-0028">Amino-acid biosynthesis</keyword>
<evidence type="ECO:0000256" key="5">
    <source>
        <dbReference type="ARBA" id="ARBA00018679"/>
    </source>
</evidence>
<dbReference type="InterPro" id="IPR037158">
    <property type="entry name" value="Thr_synth_N_sf"/>
</dbReference>
<dbReference type="KEGG" id="als:DJ013_10690"/>
<dbReference type="PANTHER" id="PTHR42690">
    <property type="entry name" value="THREONINE SYNTHASE FAMILY MEMBER"/>
    <property type="match status" value="1"/>
</dbReference>
<keyword evidence="7" id="KW-0791">Threonine biosynthesis</keyword>
<dbReference type="PANTHER" id="PTHR42690:SF1">
    <property type="entry name" value="THREONINE SYNTHASE-LIKE 2"/>
    <property type="match status" value="1"/>
</dbReference>
<dbReference type="InterPro" id="IPR004450">
    <property type="entry name" value="Thr_synthase-like"/>
</dbReference>
<feature type="modified residue" description="N6-(pyridoxal phosphate)lysine" evidence="12">
    <location>
        <position position="107"/>
    </location>
</feature>
<dbReference type="Gene3D" id="3.40.50.1100">
    <property type="match status" value="2"/>
</dbReference>
<protein>
    <recommendedName>
        <fullName evidence="5 11">Threonine synthase</fullName>
        <ecNumber evidence="4 11">4.2.3.1</ecNumber>
    </recommendedName>
</protein>
<organism evidence="15 16">
    <name type="scientific">Arcticibacterium luteifluviistationis</name>
    <dbReference type="NCBI Taxonomy" id="1784714"/>
    <lineage>
        <taxon>Bacteria</taxon>
        <taxon>Pseudomonadati</taxon>
        <taxon>Bacteroidota</taxon>
        <taxon>Cytophagia</taxon>
        <taxon>Cytophagales</taxon>
        <taxon>Leadbetterellaceae</taxon>
        <taxon>Arcticibacterium</taxon>
    </lineage>
</organism>
<keyword evidence="9" id="KW-0456">Lyase</keyword>
<evidence type="ECO:0000259" key="13">
    <source>
        <dbReference type="Pfam" id="PF00291"/>
    </source>
</evidence>
<dbReference type="Gene3D" id="3.90.1380.10">
    <property type="entry name" value="Threonine synthase, N-terminal domain"/>
    <property type="match status" value="1"/>
</dbReference>
<comment type="cofactor">
    <cofactor evidence="1 12">
        <name>pyridoxal 5'-phosphate</name>
        <dbReference type="ChEBI" id="CHEBI:597326"/>
    </cofactor>
</comment>
<dbReference type="OrthoDB" id="9763107at2"/>
<evidence type="ECO:0000256" key="12">
    <source>
        <dbReference type="PIRSR" id="PIRSR604450-51"/>
    </source>
</evidence>
<name>A0A2Z4GC08_9BACT</name>
<evidence type="ECO:0000256" key="2">
    <source>
        <dbReference type="ARBA" id="ARBA00004979"/>
    </source>
</evidence>
<dbReference type="GO" id="GO:0004795">
    <property type="term" value="F:threonine synthase activity"/>
    <property type="evidence" value="ECO:0007669"/>
    <property type="project" value="UniProtKB-UniRule"/>
</dbReference>
<reference evidence="15 16" key="1">
    <citation type="submission" date="2018-05" db="EMBL/GenBank/DDBJ databases">
        <title>Complete genome sequence of Arcticibacterium luteifluviistationis SM1504T, a cytophagaceae bacterium isolated from Arctic surface seawater.</title>
        <authorList>
            <person name="Li Y."/>
            <person name="Qin Q.-L."/>
        </authorList>
    </citation>
    <scope>NUCLEOTIDE SEQUENCE [LARGE SCALE GENOMIC DNA]</scope>
    <source>
        <strain evidence="15 16">SM1504</strain>
    </source>
</reference>
<dbReference type="GO" id="GO:0009088">
    <property type="term" value="P:threonine biosynthetic process"/>
    <property type="evidence" value="ECO:0007669"/>
    <property type="project" value="UniProtKB-UniRule"/>
</dbReference>
<dbReference type="InterPro" id="IPR036052">
    <property type="entry name" value="TrpB-like_PALP_sf"/>
</dbReference>
<evidence type="ECO:0000259" key="14">
    <source>
        <dbReference type="Pfam" id="PF14821"/>
    </source>
</evidence>
<feature type="domain" description="Threonine synthase N-terminal" evidence="14">
    <location>
        <begin position="4"/>
        <end position="79"/>
    </location>
</feature>
<dbReference type="Pfam" id="PF14821">
    <property type="entry name" value="Thr_synth_N"/>
    <property type="match status" value="1"/>
</dbReference>
<evidence type="ECO:0000313" key="15">
    <source>
        <dbReference type="EMBL" id="AWV98610.1"/>
    </source>
</evidence>
<dbReference type="Pfam" id="PF00291">
    <property type="entry name" value="PALP"/>
    <property type="match status" value="1"/>
</dbReference>
<evidence type="ECO:0000256" key="11">
    <source>
        <dbReference type="NCBIfam" id="TIGR00260"/>
    </source>
</evidence>
<evidence type="ECO:0000256" key="4">
    <source>
        <dbReference type="ARBA" id="ARBA00013028"/>
    </source>
</evidence>
<dbReference type="EC" id="4.2.3.1" evidence="4 11"/>
<keyword evidence="16" id="KW-1185">Reference proteome</keyword>
<dbReference type="InterPro" id="IPR029144">
    <property type="entry name" value="Thr_synth_N"/>
</dbReference>
<dbReference type="PROSITE" id="PS00165">
    <property type="entry name" value="DEHYDRATASE_SER_THR"/>
    <property type="match status" value="1"/>
</dbReference>
<evidence type="ECO:0000313" key="16">
    <source>
        <dbReference type="Proteomes" id="UP000249873"/>
    </source>
</evidence>
<comment type="similarity">
    <text evidence="3">Belongs to the threonine synthase family.</text>
</comment>
<dbReference type="InterPro" id="IPR000634">
    <property type="entry name" value="Ser/Thr_deHydtase_PyrdxlP-BS"/>
</dbReference>
<dbReference type="InterPro" id="IPR001926">
    <property type="entry name" value="TrpB-like_PALP"/>
</dbReference>
<evidence type="ECO:0000256" key="1">
    <source>
        <dbReference type="ARBA" id="ARBA00001933"/>
    </source>
</evidence>
<dbReference type="EMBL" id="CP029480">
    <property type="protein sequence ID" value="AWV98610.1"/>
    <property type="molecule type" value="Genomic_DNA"/>
</dbReference>
<dbReference type="FunFam" id="3.40.50.1100:FF:000022">
    <property type="entry name" value="Threonine synthase"/>
    <property type="match status" value="1"/>
</dbReference>
<comment type="pathway">
    <text evidence="2">Amino-acid biosynthesis; L-threonine biosynthesis; L-threonine from L-aspartate: step 5/5.</text>
</comment>
<evidence type="ECO:0000256" key="10">
    <source>
        <dbReference type="ARBA" id="ARBA00049144"/>
    </source>
</evidence>
<evidence type="ECO:0000256" key="7">
    <source>
        <dbReference type="ARBA" id="ARBA00022697"/>
    </source>
</evidence>
<proteinExistence type="inferred from homology"/>
<evidence type="ECO:0000256" key="3">
    <source>
        <dbReference type="ARBA" id="ARBA00005517"/>
    </source>
</evidence>
<evidence type="ECO:0000256" key="6">
    <source>
        <dbReference type="ARBA" id="ARBA00022605"/>
    </source>
</evidence>
<dbReference type="UniPathway" id="UPA00050">
    <property type="reaction ID" value="UER00065"/>
</dbReference>
<feature type="domain" description="Tryptophan synthase beta chain-like PALP" evidence="13">
    <location>
        <begin position="88"/>
        <end position="375"/>
    </location>
</feature>